<dbReference type="Proteomes" id="UP001497512">
    <property type="component" value="Chromosome 8"/>
</dbReference>
<protein>
    <submittedName>
        <fullName evidence="2">Uncharacterized protein</fullName>
    </submittedName>
</protein>
<feature type="transmembrane region" description="Helical" evidence="1">
    <location>
        <begin position="6"/>
        <end position="30"/>
    </location>
</feature>
<keyword evidence="1" id="KW-0812">Transmembrane</keyword>
<keyword evidence="1" id="KW-0472">Membrane</keyword>
<evidence type="ECO:0000313" key="2">
    <source>
        <dbReference type="EMBL" id="CAK9234456.1"/>
    </source>
</evidence>
<reference evidence="2" key="1">
    <citation type="submission" date="2024-02" db="EMBL/GenBank/DDBJ databases">
        <authorList>
            <consortium name="ELIXIR-Norway"/>
            <consortium name="Elixir Norway"/>
        </authorList>
    </citation>
    <scope>NUCLEOTIDE SEQUENCE</scope>
</reference>
<gene>
    <name evidence="2" type="ORF">CSSPTR1EN2_LOCUS22226</name>
</gene>
<organism evidence="2 3">
    <name type="scientific">Sphagnum troendelagicum</name>
    <dbReference type="NCBI Taxonomy" id="128251"/>
    <lineage>
        <taxon>Eukaryota</taxon>
        <taxon>Viridiplantae</taxon>
        <taxon>Streptophyta</taxon>
        <taxon>Embryophyta</taxon>
        <taxon>Bryophyta</taxon>
        <taxon>Sphagnophytina</taxon>
        <taxon>Sphagnopsida</taxon>
        <taxon>Sphagnales</taxon>
        <taxon>Sphagnaceae</taxon>
        <taxon>Sphagnum</taxon>
    </lineage>
</organism>
<proteinExistence type="predicted"/>
<sequence>MISARWNLAVGPVLMMGGAFLTVVASTLLWEKSSSTKEVKELRVIVSRDGDRNHWSWWSVL</sequence>
<dbReference type="EMBL" id="OZ019900">
    <property type="protein sequence ID" value="CAK9234456.1"/>
    <property type="molecule type" value="Genomic_DNA"/>
</dbReference>
<evidence type="ECO:0000313" key="3">
    <source>
        <dbReference type="Proteomes" id="UP001497512"/>
    </source>
</evidence>
<evidence type="ECO:0000256" key="1">
    <source>
        <dbReference type="SAM" id="Phobius"/>
    </source>
</evidence>
<keyword evidence="3" id="KW-1185">Reference proteome</keyword>
<accession>A0ABP0V070</accession>
<name>A0ABP0V070_9BRYO</name>
<keyword evidence="1" id="KW-1133">Transmembrane helix</keyword>